<dbReference type="Proteomes" id="UP000030653">
    <property type="component" value="Unassembled WGS sequence"/>
</dbReference>
<gene>
    <name evidence="1" type="ORF">DACRYDRAFT_21337</name>
</gene>
<evidence type="ECO:0000313" key="1">
    <source>
        <dbReference type="EMBL" id="EJU02950.1"/>
    </source>
</evidence>
<feature type="non-terminal residue" evidence="1">
    <location>
        <position position="248"/>
    </location>
</feature>
<dbReference type="OrthoDB" id="3352039at2759"/>
<sequence length="248" mass="27950">MHDDLNTSADRVGLFSEAIDLCQQLNSVLARIGPSRTIPDATCSVGEDKTTSELHDLESILQRKFSALIERRNAVLSTTSRLTDDLLRLIFQQGYDDLEERVEKATFARHVSHVSLRWRALAIHTATLWTHGTFSSSRDLFGKSSHPCYPKKINQNPFNARLLKRAKGCLLNVLVKLPCCHGRGIQDMLKEYFTVSRDRVSHLDLTVVPTGSNSIQTALQCIEHTQNVLRTLHFTINVEDHHNVPSVV</sequence>
<dbReference type="AlphaFoldDB" id="M5G413"/>
<name>M5G413_DACPD</name>
<protein>
    <recommendedName>
        <fullName evidence="3">F-box domain-containing protein</fullName>
    </recommendedName>
</protein>
<evidence type="ECO:0000313" key="2">
    <source>
        <dbReference type="Proteomes" id="UP000030653"/>
    </source>
</evidence>
<dbReference type="GeneID" id="63687407"/>
<dbReference type="STRING" id="1858805.M5G413"/>
<dbReference type="EMBL" id="JH795860">
    <property type="protein sequence ID" value="EJU02950.1"/>
    <property type="molecule type" value="Genomic_DNA"/>
</dbReference>
<evidence type="ECO:0008006" key="3">
    <source>
        <dbReference type="Google" id="ProtNLM"/>
    </source>
</evidence>
<keyword evidence="2" id="KW-1185">Reference proteome</keyword>
<proteinExistence type="predicted"/>
<dbReference type="HOGENOM" id="CLU_065179_0_0_1"/>
<dbReference type="RefSeq" id="XP_040629844.1">
    <property type="nucleotide sequence ID" value="XM_040772345.1"/>
</dbReference>
<reference evidence="1 2" key="1">
    <citation type="journal article" date="2012" name="Science">
        <title>The Paleozoic origin of enzymatic lignin decomposition reconstructed from 31 fungal genomes.</title>
        <authorList>
            <person name="Floudas D."/>
            <person name="Binder M."/>
            <person name="Riley R."/>
            <person name="Barry K."/>
            <person name="Blanchette R.A."/>
            <person name="Henrissat B."/>
            <person name="Martinez A.T."/>
            <person name="Otillar R."/>
            <person name="Spatafora J.W."/>
            <person name="Yadav J.S."/>
            <person name="Aerts A."/>
            <person name="Benoit I."/>
            <person name="Boyd A."/>
            <person name="Carlson A."/>
            <person name="Copeland A."/>
            <person name="Coutinho P.M."/>
            <person name="de Vries R.P."/>
            <person name="Ferreira P."/>
            <person name="Findley K."/>
            <person name="Foster B."/>
            <person name="Gaskell J."/>
            <person name="Glotzer D."/>
            <person name="Gorecki P."/>
            <person name="Heitman J."/>
            <person name="Hesse C."/>
            <person name="Hori C."/>
            <person name="Igarashi K."/>
            <person name="Jurgens J.A."/>
            <person name="Kallen N."/>
            <person name="Kersten P."/>
            <person name="Kohler A."/>
            <person name="Kuees U."/>
            <person name="Kumar T.K.A."/>
            <person name="Kuo A."/>
            <person name="LaButti K."/>
            <person name="Larrondo L.F."/>
            <person name="Lindquist E."/>
            <person name="Ling A."/>
            <person name="Lombard V."/>
            <person name="Lucas S."/>
            <person name="Lundell T."/>
            <person name="Martin R."/>
            <person name="McLaughlin D.J."/>
            <person name="Morgenstern I."/>
            <person name="Morin E."/>
            <person name="Murat C."/>
            <person name="Nagy L.G."/>
            <person name="Nolan M."/>
            <person name="Ohm R.A."/>
            <person name="Patyshakuliyeva A."/>
            <person name="Rokas A."/>
            <person name="Ruiz-Duenas F.J."/>
            <person name="Sabat G."/>
            <person name="Salamov A."/>
            <person name="Samejima M."/>
            <person name="Schmutz J."/>
            <person name="Slot J.C."/>
            <person name="St John F."/>
            <person name="Stenlid J."/>
            <person name="Sun H."/>
            <person name="Sun S."/>
            <person name="Syed K."/>
            <person name="Tsang A."/>
            <person name="Wiebenga A."/>
            <person name="Young D."/>
            <person name="Pisabarro A."/>
            <person name="Eastwood D.C."/>
            <person name="Martin F."/>
            <person name="Cullen D."/>
            <person name="Grigoriev I.V."/>
            <person name="Hibbett D.S."/>
        </authorList>
    </citation>
    <scope>NUCLEOTIDE SEQUENCE [LARGE SCALE GENOMIC DNA]</scope>
    <source>
        <strain evidence="1 2">DJM-731 SS1</strain>
    </source>
</reference>
<organism evidence="1 2">
    <name type="scientific">Dacryopinax primogenitus (strain DJM 731)</name>
    <name type="common">Brown rot fungus</name>
    <dbReference type="NCBI Taxonomy" id="1858805"/>
    <lineage>
        <taxon>Eukaryota</taxon>
        <taxon>Fungi</taxon>
        <taxon>Dikarya</taxon>
        <taxon>Basidiomycota</taxon>
        <taxon>Agaricomycotina</taxon>
        <taxon>Dacrymycetes</taxon>
        <taxon>Dacrymycetales</taxon>
        <taxon>Dacrymycetaceae</taxon>
        <taxon>Dacryopinax</taxon>
    </lineage>
</organism>
<accession>M5G413</accession>